<evidence type="ECO:0000256" key="10">
    <source>
        <dbReference type="RuleBase" id="RU366056"/>
    </source>
</evidence>
<name>A0A3S0ZHZ3_ELYCH</name>
<dbReference type="OrthoDB" id="5546453at2759"/>
<keyword evidence="5 10" id="KW-0812">Transmembrane</keyword>
<comment type="subcellular location">
    <subcellularLocation>
        <location evidence="1 10">Endoplasmic reticulum membrane</location>
        <topology evidence="1 10">Single-pass membrane protein</topology>
    </subcellularLocation>
</comment>
<dbReference type="PANTHER" id="PTHR28650:SF1">
    <property type="entry name" value="PHOSPHATIDYLINOSITOL-GLYCAN BIOSYNTHESIS CLASS X PROTEIN"/>
    <property type="match status" value="1"/>
</dbReference>
<comment type="pathway">
    <text evidence="2 10">Glycolipid biosynthesis; glycosylphosphatidylinositol-anchor biosynthesis.</text>
</comment>
<dbReference type="GO" id="GO:0005789">
    <property type="term" value="C:endoplasmic reticulum membrane"/>
    <property type="evidence" value="ECO:0007669"/>
    <property type="project" value="UniProtKB-SubCell"/>
</dbReference>
<comment type="function">
    <text evidence="10">Stabilizing subunit of the glycosylphosphatidylinositol-mannosyltransferase I complex which catalyzes the transfer of the first mannose, via an alpha-1,4 bond from a dolichol-phosphate-mannose (Dol-P-Man) to the glucosaminyl acyl phosphatidylinositol (GlcN-(acyl)PI) intermediate to generate alpha-D-Man-(1-&gt;4)-alpha-D-GlcN-(1-&gt;6)-(1-radyl,2-acyl-sn-glycero-3-phospho)-2-acyl-inositol and participates in the sixth step of the glycosylphosphatidylinositol-anchor biosynthesis. Probably acts by stabilizing the mannosyltransferase PIGM.</text>
</comment>
<evidence type="ECO:0000256" key="9">
    <source>
        <dbReference type="ARBA" id="ARBA00023180"/>
    </source>
</evidence>
<proteinExistence type="inferred from homology"/>
<evidence type="ECO:0000256" key="5">
    <source>
        <dbReference type="ARBA" id="ARBA00022692"/>
    </source>
</evidence>
<evidence type="ECO:0000313" key="11">
    <source>
        <dbReference type="EMBL" id="RUS79314.1"/>
    </source>
</evidence>
<dbReference type="SMART" id="SM00780">
    <property type="entry name" value="PIG-X"/>
    <property type="match status" value="1"/>
</dbReference>
<keyword evidence="10" id="KW-0732">Signal</keyword>
<dbReference type="AlphaFoldDB" id="A0A3S0ZHZ3"/>
<accession>A0A3S0ZHZ3</accession>
<comment type="caution">
    <text evidence="11">The sequence shown here is derived from an EMBL/GenBank/DDBJ whole genome shotgun (WGS) entry which is preliminary data.</text>
</comment>
<dbReference type="GO" id="GO:0006506">
    <property type="term" value="P:GPI anchor biosynthetic process"/>
    <property type="evidence" value="ECO:0007669"/>
    <property type="project" value="UniProtKB-UniPathway"/>
</dbReference>
<dbReference type="EMBL" id="RQTK01000459">
    <property type="protein sequence ID" value="RUS79314.1"/>
    <property type="molecule type" value="Genomic_DNA"/>
</dbReference>
<evidence type="ECO:0000256" key="6">
    <source>
        <dbReference type="ARBA" id="ARBA00022824"/>
    </source>
</evidence>
<feature type="transmembrane region" description="Helical" evidence="10">
    <location>
        <begin position="218"/>
        <end position="240"/>
    </location>
</feature>
<evidence type="ECO:0000256" key="8">
    <source>
        <dbReference type="ARBA" id="ARBA00023136"/>
    </source>
</evidence>
<keyword evidence="6 10" id="KW-0256">Endoplasmic reticulum</keyword>
<dbReference type="InterPro" id="IPR013233">
    <property type="entry name" value="PIG-X/PBN1"/>
</dbReference>
<dbReference type="UniPathway" id="UPA00196"/>
<keyword evidence="8 10" id="KW-0472">Membrane</keyword>
<sequence length="251" mass="27959">MGNEGLNLLAACLLLLPVISSGVLSKDHLVIERKLGGYGFHRDLETIIHLPNKLRKHMASSGCNLLVYQNLPSGVYADPFQVQSLKQFGLPEIVFDRNVDIEAAEYASKAHELFMFVELSTYRPHKITGHLNIEIVLPIHARYHAPSSDEASSEPRARISILHPGLYSNCSQPDMNNILRAPCSSTNSTYCDWVQVSYISYSPQVEMSIPVGEEKHKALVVSTSLAVTALIFAWLCRTIYTSKINLPHKES</sequence>
<keyword evidence="12" id="KW-1185">Reference proteome</keyword>
<keyword evidence="9" id="KW-0325">Glycoprotein</keyword>
<keyword evidence="4 10" id="KW-0337">GPI-anchor biosynthesis</keyword>
<dbReference type="STRING" id="188477.A0A3S0ZHZ3"/>
<organism evidence="11 12">
    <name type="scientific">Elysia chlorotica</name>
    <name type="common">Eastern emerald elysia</name>
    <name type="synonym">Sea slug</name>
    <dbReference type="NCBI Taxonomy" id="188477"/>
    <lineage>
        <taxon>Eukaryota</taxon>
        <taxon>Metazoa</taxon>
        <taxon>Spiralia</taxon>
        <taxon>Lophotrochozoa</taxon>
        <taxon>Mollusca</taxon>
        <taxon>Gastropoda</taxon>
        <taxon>Heterobranchia</taxon>
        <taxon>Euthyneura</taxon>
        <taxon>Panpulmonata</taxon>
        <taxon>Sacoglossa</taxon>
        <taxon>Placobranchoidea</taxon>
        <taxon>Plakobranchidae</taxon>
        <taxon>Elysia</taxon>
    </lineage>
</organism>
<dbReference type="PANTHER" id="PTHR28650">
    <property type="entry name" value="PHOSPHATIDYLINOSITOL-GLYCAN BIOSYNTHESIS CLASS X PROTEIN"/>
    <property type="match status" value="1"/>
</dbReference>
<evidence type="ECO:0000256" key="1">
    <source>
        <dbReference type="ARBA" id="ARBA00004389"/>
    </source>
</evidence>
<gene>
    <name evidence="11" type="ORF">EGW08_012932</name>
</gene>
<evidence type="ECO:0000256" key="2">
    <source>
        <dbReference type="ARBA" id="ARBA00004687"/>
    </source>
</evidence>
<dbReference type="Pfam" id="PF08320">
    <property type="entry name" value="PIG-X"/>
    <property type="match status" value="1"/>
</dbReference>
<evidence type="ECO:0000256" key="3">
    <source>
        <dbReference type="ARBA" id="ARBA00010345"/>
    </source>
</evidence>
<evidence type="ECO:0000313" key="12">
    <source>
        <dbReference type="Proteomes" id="UP000271974"/>
    </source>
</evidence>
<evidence type="ECO:0000256" key="7">
    <source>
        <dbReference type="ARBA" id="ARBA00022989"/>
    </source>
</evidence>
<feature type="chain" id="PRO_5025097703" description="Phosphatidylinositol-glycan biosynthesis class X protein" evidence="10">
    <location>
        <begin position="26"/>
        <end position="251"/>
    </location>
</feature>
<reference evidence="11 12" key="1">
    <citation type="submission" date="2019-01" db="EMBL/GenBank/DDBJ databases">
        <title>A draft genome assembly of the solar-powered sea slug Elysia chlorotica.</title>
        <authorList>
            <person name="Cai H."/>
            <person name="Li Q."/>
            <person name="Fang X."/>
            <person name="Li J."/>
            <person name="Curtis N.E."/>
            <person name="Altenburger A."/>
            <person name="Shibata T."/>
            <person name="Feng M."/>
            <person name="Maeda T."/>
            <person name="Schwartz J.A."/>
            <person name="Shigenobu S."/>
            <person name="Lundholm N."/>
            <person name="Nishiyama T."/>
            <person name="Yang H."/>
            <person name="Hasebe M."/>
            <person name="Li S."/>
            <person name="Pierce S.K."/>
            <person name="Wang J."/>
        </authorList>
    </citation>
    <scope>NUCLEOTIDE SEQUENCE [LARGE SCALE GENOMIC DNA]</scope>
    <source>
        <strain evidence="11">EC2010</strain>
        <tissue evidence="11">Whole organism of an adult</tissue>
    </source>
</reference>
<evidence type="ECO:0000256" key="4">
    <source>
        <dbReference type="ARBA" id="ARBA00022502"/>
    </source>
</evidence>
<dbReference type="InterPro" id="IPR040039">
    <property type="entry name" value="PIGX"/>
</dbReference>
<protein>
    <recommendedName>
        <fullName evidence="10">Phosphatidylinositol-glycan biosynthesis class X protein</fullName>
    </recommendedName>
</protein>
<dbReference type="Proteomes" id="UP000271974">
    <property type="component" value="Unassembled WGS sequence"/>
</dbReference>
<comment type="similarity">
    <text evidence="3 10">Belongs to the PIGX family.</text>
</comment>
<keyword evidence="7 10" id="KW-1133">Transmembrane helix</keyword>
<feature type="signal peptide" evidence="10">
    <location>
        <begin position="1"/>
        <end position="25"/>
    </location>
</feature>